<dbReference type="Proteomes" id="UP000008320">
    <property type="component" value="Chromosome"/>
</dbReference>
<accession>Q2GHH6</accession>
<gene>
    <name evidence="1" type="ordered locus">ECH_0286</name>
</gene>
<reference evidence="1 2" key="1">
    <citation type="journal article" date="2006" name="PLoS Genet.">
        <title>Comparative genomics of emerging human ehrlichiosis agents.</title>
        <authorList>
            <person name="Dunning Hotopp J.C."/>
            <person name="Lin M."/>
            <person name="Madupu R."/>
            <person name="Crabtree J."/>
            <person name="Angiuoli S.V."/>
            <person name="Eisen J.A."/>
            <person name="Seshadri R."/>
            <person name="Ren Q."/>
            <person name="Wu M."/>
            <person name="Utterback T.R."/>
            <person name="Smith S."/>
            <person name="Lewis M."/>
            <person name="Khouri H."/>
            <person name="Zhang C."/>
            <person name="Niu H."/>
            <person name="Lin Q."/>
            <person name="Ohashi N."/>
            <person name="Zhi N."/>
            <person name="Nelson W."/>
            <person name="Brinkac L.M."/>
            <person name="Dodson R.J."/>
            <person name="Rosovitz M.J."/>
            <person name="Sundaram J."/>
            <person name="Daugherty S.C."/>
            <person name="Davidsen T."/>
            <person name="Durkin A.S."/>
            <person name="Gwinn M."/>
            <person name="Haft D.H."/>
            <person name="Selengut J.D."/>
            <person name="Sullivan S.A."/>
            <person name="Zafar N."/>
            <person name="Zhou L."/>
            <person name="Benahmed F."/>
            <person name="Forberger H."/>
            <person name="Halpin R."/>
            <person name="Mulligan S."/>
            <person name="Robinson J."/>
            <person name="White O."/>
            <person name="Rikihisa Y."/>
            <person name="Tettelin H."/>
        </authorList>
    </citation>
    <scope>NUCLEOTIDE SEQUENCE [LARGE SCALE GENOMIC DNA]</scope>
    <source>
        <strain evidence="2">ATCC CRL-10679 / Arkansas</strain>
    </source>
</reference>
<dbReference type="AlphaFoldDB" id="Q2GHH6"/>
<dbReference type="KEGG" id="ech:ECH_0286"/>
<evidence type="ECO:0000313" key="2">
    <source>
        <dbReference type="Proteomes" id="UP000008320"/>
    </source>
</evidence>
<sequence>MCSLRSEIVNEKFLEFNILILCLCGNIMHTVCKRSQVFFL</sequence>
<evidence type="ECO:0000313" key="1">
    <source>
        <dbReference type="EMBL" id="ABD45014.1"/>
    </source>
</evidence>
<organism evidence="1 2">
    <name type="scientific">Ehrlichia chaffeensis (strain ATCC CRL-10679 / Arkansas)</name>
    <dbReference type="NCBI Taxonomy" id="205920"/>
    <lineage>
        <taxon>Bacteria</taxon>
        <taxon>Pseudomonadati</taxon>
        <taxon>Pseudomonadota</taxon>
        <taxon>Alphaproteobacteria</taxon>
        <taxon>Rickettsiales</taxon>
        <taxon>Anaplasmataceae</taxon>
        <taxon>Ehrlichia</taxon>
    </lineage>
</organism>
<protein>
    <submittedName>
        <fullName evidence="1">Uncharacterized protein</fullName>
    </submittedName>
</protein>
<keyword evidence="2" id="KW-1185">Reference proteome</keyword>
<name>Q2GHH6_EHRCR</name>
<dbReference type="HOGENOM" id="CLU_3288814_0_0_5"/>
<proteinExistence type="predicted"/>
<dbReference type="EMBL" id="CP000236">
    <property type="protein sequence ID" value="ABD45014.1"/>
    <property type="molecule type" value="Genomic_DNA"/>
</dbReference>
<dbReference type="STRING" id="205920.ECH_0286"/>